<gene>
    <name evidence="2" type="ORF">ISP20_18580</name>
</gene>
<dbReference type="Pfam" id="PF09994">
    <property type="entry name" value="T6SS_Tle1-like_cat"/>
    <property type="match status" value="1"/>
</dbReference>
<name>A0ABS2JWB5_9GAMM</name>
<dbReference type="RefSeq" id="WP_204637628.1">
    <property type="nucleotide sequence ID" value="NZ_JADIKC010000009.1"/>
</dbReference>
<keyword evidence="3" id="KW-1185">Reference proteome</keyword>
<sequence>MPVFPQALPRGERCELPLNISVFFDGTGNNRNWDEADSCSVGLGMTQLAYRKESNVARLFAAYPDRPELGYYRLYIEGAGTPCGPIGEDKPAKFGMGFGEGCEGRIYHGLLFVLNAIHRSIAKHALFEPEAIKAMCRNSRRHLRSDGTLTRLEGGVDDVLALKPWDMDEIGGLLSDGATGDRRHALRFLRKHAAVIGERVAGTSKPSLISIIIDVFGFSRGAMQARVFCNWLAELFEGDKLCGVSVTIRFLGIFDTVSSVGLANRTLPFDLSNGHCGWATPEALRISPKIKQCVHYMAMHENRASFPVESVRGPDGVMPPNCVQYLMPGMHSDTGGGYGPNDQGRCPSGHHSDRLSQMPLELMYQAARTVGVPLARANALLVQESNYDPFEVHPDVRQAYNNFINAVPRSGTASQYLLAYLAWRYQVREVYGTKLSWLARADAQDREDLIGANNTLLADIQVLDATDTAWSAAWHDALSRTPLVKYVMGDTGRAARKLAEDARDLLANLRAHAILGTPDNPELFTPQAFLFANYAHDSYAGFKPFDTKFGWTGCFDFIPGSWEPEGYLRYRRFYSGDNTARTGALPAPPPPAPSEWEIQRQQIQHHIDNNGIGF</sequence>
<dbReference type="PANTHER" id="PTHR33840:SF1">
    <property type="entry name" value="TLE1 PHOSPHOLIPASE DOMAIN-CONTAINING PROTEIN"/>
    <property type="match status" value="1"/>
</dbReference>
<dbReference type="Proteomes" id="UP001430065">
    <property type="component" value="Unassembled WGS sequence"/>
</dbReference>
<evidence type="ECO:0000313" key="2">
    <source>
        <dbReference type="EMBL" id="MBM7123181.1"/>
    </source>
</evidence>
<comment type="caution">
    <text evidence="2">The sequence shown here is derived from an EMBL/GenBank/DDBJ whole genome shotgun (WGS) entry which is preliminary data.</text>
</comment>
<organism evidence="2 3">
    <name type="scientific">Dyella kyungheensis</name>
    <dbReference type="NCBI Taxonomy" id="1242174"/>
    <lineage>
        <taxon>Bacteria</taxon>
        <taxon>Pseudomonadati</taxon>
        <taxon>Pseudomonadota</taxon>
        <taxon>Gammaproteobacteria</taxon>
        <taxon>Lysobacterales</taxon>
        <taxon>Rhodanobacteraceae</taxon>
        <taxon>Dyella</taxon>
    </lineage>
</organism>
<reference evidence="2 3" key="1">
    <citation type="submission" date="2020-10" db="EMBL/GenBank/DDBJ databases">
        <title>Phylogeny of dyella-like bacteria.</title>
        <authorList>
            <person name="Fu J."/>
        </authorList>
    </citation>
    <scope>NUCLEOTIDE SEQUENCE [LARGE SCALE GENOMIC DNA]</scope>
    <source>
        <strain evidence="2 3">THG-B117</strain>
    </source>
</reference>
<feature type="domain" description="T6SS Phospholipase effector Tle1-like catalytic" evidence="1">
    <location>
        <begin position="240"/>
        <end position="365"/>
    </location>
</feature>
<dbReference type="PANTHER" id="PTHR33840">
    <property type="match status" value="1"/>
</dbReference>
<dbReference type="InterPro" id="IPR018712">
    <property type="entry name" value="Tle1-like_cat"/>
</dbReference>
<evidence type="ECO:0000259" key="1">
    <source>
        <dbReference type="Pfam" id="PF09994"/>
    </source>
</evidence>
<dbReference type="EMBL" id="JADIKC010000009">
    <property type="protein sequence ID" value="MBM7123181.1"/>
    <property type="molecule type" value="Genomic_DNA"/>
</dbReference>
<proteinExistence type="predicted"/>
<accession>A0ABS2JWB5</accession>
<evidence type="ECO:0000313" key="3">
    <source>
        <dbReference type="Proteomes" id="UP001430065"/>
    </source>
</evidence>
<protein>
    <submittedName>
        <fullName evidence="2">DUF2235 domain-containing protein</fullName>
    </submittedName>
</protein>